<feature type="chain" id="PRO_5045666844" evidence="1">
    <location>
        <begin position="24"/>
        <end position="155"/>
    </location>
</feature>
<keyword evidence="1" id="KW-0732">Signal</keyword>
<evidence type="ECO:0000313" key="3">
    <source>
        <dbReference type="Proteomes" id="UP001642540"/>
    </source>
</evidence>
<organism evidence="2 3">
    <name type="scientific">Orchesella dallaii</name>
    <dbReference type="NCBI Taxonomy" id="48710"/>
    <lineage>
        <taxon>Eukaryota</taxon>
        <taxon>Metazoa</taxon>
        <taxon>Ecdysozoa</taxon>
        <taxon>Arthropoda</taxon>
        <taxon>Hexapoda</taxon>
        <taxon>Collembola</taxon>
        <taxon>Entomobryomorpha</taxon>
        <taxon>Entomobryoidea</taxon>
        <taxon>Orchesellidae</taxon>
        <taxon>Orchesellinae</taxon>
        <taxon>Orchesella</taxon>
    </lineage>
</organism>
<protein>
    <submittedName>
        <fullName evidence="2">Uncharacterized protein</fullName>
    </submittedName>
</protein>
<proteinExistence type="predicted"/>
<feature type="signal peptide" evidence="1">
    <location>
        <begin position="1"/>
        <end position="23"/>
    </location>
</feature>
<keyword evidence="3" id="KW-1185">Reference proteome</keyword>
<reference evidence="2 3" key="1">
    <citation type="submission" date="2024-08" db="EMBL/GenBank/DDBJ databases">
        <authorList>
            <person name="Cucini C."/>
            <person name="Frati F."/>
        </authorList>
    </citation>
    <scope>NUCLEOTIDE SEQUENCE [LARGE SCALE GENOMIC DNA]</scope>
</reference>
<gene>
    <name evidence="2" type="ORF">ODALV1_LOCUS1545</name>
</gene>
<dbReference type="Proteomes" id="UP001642540">
    <property type="component" value="Unassembled WGS sequence"/>
</dbReference>
<dbReference type="EMBL" id="CAXLJM020000004">
    <property type="protein sequence ID" value="CAL8071059.1"/>
    <property type="molecule type" value="Genomic_DNA"/>
</dbReference>
<comment type="caution">
    <text evidence="2">The sequence shown here is derived from an EMBL/GenBank/DDBJ whole genome shotgun (WGS) entry which is preliminary data.</text>
</comment>
<evidence type="ECO:0000313" key="2">
    <source>
        <dbReference type="EMBL" id="CAL8071059.1"/>
    </source>
</evidence>
<name>A0ABP1PM59_9HEXA</name>
<evidence type="ECO:0000256" key="1">
    <source>
        <dbReference type="SAM" id="SignalP"/>
    </source>
</evidence>
<sequence>MVPLKRFLSIVLQLIIIEEFINSKALGRNVVDTAFCPISRQPGGSTWLLHGMPPKCYVAGLQGPCDFNQVFLPKSQNSNHGQCMPLSHANIHKLNSGDKVHYISQKLASYDFNRIKRQTDLVYVQPEEPSVPGFISKDILCSNGTFWSISRGQCM</sequence>
<accession>A0ABP1PM59</accession>